<evidence type="ECO:0000313" key="6">
    <source>
        <dbReference type="Proteomes" id="UP000554965"/>
    </source>
</evidence>
<dbReference type="RefSeq" id="WP_260860956.1">
    <property type="nucleotide sequence ID" value="NZ_OCTY01000002.1"/>
</dbReference>
<evidence type="ECO:0000256" key="2">
    <source>
        <dbReference type="ARBA" id="ARBA00023136"/>
    </source>
</evidence>
<dbReference type="Proteomes" id="UP000554965">
    <property type="component" value="Unassembled WGS sequence"/>
</dbReference>
<feature type="region of interest" description="Disordered" evidence="3">
    <location>
        <begin position="1"/>
        <end position="34"/>
    </location>
</feature>
<gene>
    <name evidence="5" type="ORF">MSIMFB_00971</name>
</gene>
<evidence type="ECO:0000256" key="4">
    <source>
        <dbReference type="SAM" id="Phobius"/>
    </source>
</evidence>
<keyword evidence="6" id="KW-1185">Reference proteome</keyword>
<evidence type="ECO:0000256" key="3">
    <source>
        <dbReference type="SAM" id="MobiDB-lite"/>
    </source>
</evidence>
<feature type="transmembrane region" description="Helical" evidence="4">
    <location>
        <begin position="40"/>
        <end position="61"/>
    </location>
</feature>
<feature type="compositionally biased region" description="Acidic residues" evidence="3">
    <location>
        <begin position="1"/>
        <end position="11"/>
    </location>
</feature>
<keyword evidence="4" id="KW-0812">Transmembrane</keyword>
<keyword evidence="4" id="KW-1133">Transmembrane helix</keyword>
<protein>
    <recommendedName>
        <fullName evidence="7">Mce protein</fullName>
    </recommendedName>
</protein>
<evidence type="ECO:0000313" key="5">
    <source>
        <dbReference type="EMBL" id="SOJ53468.1"/>
    </source>
</evidence>
<comment type="caution">
    <text evidence="5">The sequence shown here is derived from an EMBL/GenBank/DDBJ whole genome shotgun (WGS) entry which is preliminary data.</text>
</comment>
<comment type="subcellular location">
    <subcellularLocation>
        <location evidence="1">Membrane</location>
    </subcellularLocation>
</comment>
<proteinExistence type="predicted"/>
<evidence type="ECO:0008006" key="7">
    <source>
        <dbReference type="Google" id="ProtNLM"/>
    </source>
</evidence>
<sequence length="192" mass="21058">MNDFVSPDEDLDGSHGPTGQVSKDADSGGTRRSTRLRNPWLAAVAVAATVALGGMVFGGWVQYQRHEKDEATKEALGAAQEYVAKLTNLDSQAVDARFADILDGSTGEFKDSFNKSSPQLRRQLVESQVRTRGFVVEAAVKSATPNKVVVLMFVDEALRNRDSGQIQLDHSRIKITMVKLDGRWVARKVQLL</sequence>
<dbReference type="PANTHER" id="PTHR37042:SF4">
    <property type="entry name" value="OUTER MEMBRANE PROTEIN RV1973"/>
    <property type="match status" value="1"/>
</dbReference>
<dbReference type="EMBL" id="OCTY01000002">
    <property type="protein sequence ID" value="SOJ53468.1"/>
    <property type="molecule type" value="Genomic_DNA"/>
</dbReference>
<organism evidence="5 6">
    <name type="scientific">Mycobacterium simulans</name>
    <dbReference type="NCBI Taxonomy" id="627089"/>
    <lineage>
        <taxon>Bacteria</taxon>
        <taxon>Bacillati</taxon>
        <taxon>Actinomycetota</taxon>
        <taxon>Actinomycetes</taxon>
        <taxon>Mycobacteriales</taxon>
        <taxon>Mycobacteriaceae</taxon>
        <taxon>Mycobacterium</taxon>
    </lineage>
</organism>
<dbReference type="AlphaFoldDB" id="A0A7Z7IHF5"/>
<accession>A0A7Z7IHF5</accession>
<evidence type="ECO:0000256" key="1">
    <source>
        <dbReference type="ARBA" id="ARBA00004370"/>
    </source>
</evidence>
<reference evidence="5 6" key="1">
    <citation type="submission" date="2017-10" db="EMBL/GenBank/DDBJ databases">
        <authorList>
            <consortium name="Urmite Genomes"/>
        </authorList>
    </citation>
    <scope>NUCLEOTIDE SEQUENCE [LARGE SCALE GENOMIC DNA]</scope>
    <source>
        <strain evidence="5 6">FB-527</strain>
    </source>
</reference>
<keyword evidence="2 4" id="KW-0472">Membrane</keyword>
<name>A0A7Z7IHF5_9MYCO</name>
<dbReference type="PANTHER" id="PTHR37042">
    <property type="entry name" value="OUTER MEMBRANE PROTEIN RV1973"/>
    <property type="match status" value="1"/>
</dbReference>
<dbReference type="GO" id="GO:0016020">
    <property type="term" value="C:membrane"/>
    <property type="evidence" value="ECO:0007669"/>
    <property type="project" value="UniProtKB-SubCell"/>
</dbReference>